<dbReference type="AlphaFoldDB" id="A0A5J9W5L9"/>
<dbReference type="PRINTS" id="PR01217">
    <property type="entry name" value="PRICHEXTENSN"/>
</dbReference>
<sequence length="208" mass="23264">MATVTLNIFIHPDCCRCSNKIQKLLCCIKERGEFKIEKIVYEKDKVVVTGPFDAEKLTCKLCCKAGKIIKKIDIQKPPAPTPTPAPPVEPKNPTKPVESKKPQNPEPSPAPYYPVPYYPVPHPAYYPPPMLNAPQTKPEQPKPDPPQLGLWASCSCPPPYCHCDEKKQRPACKCPPPYCHCCVVVCPPPCKPCPHVVINIWEEPYAIM</sequence>
<feature type="non-terminal residue" evidence="2">
    <location>
        <position position="1"/>
    </location>
</feature>
<comment type="caution">
    <text evidence="2">The sequence shown here is derived from an EMBL/GenBank/DDBJ whole genome shotgun (WGS) entry which is preliminary data.</text>
</comment>
<feature type="region of interest" description="Disordered" evidence="1">
    <location>
        <begin position="74"/>
        <end position="109"/>
    </location>
</feature>
<organism evidence="2 3">
    <name type="scientific">Eragrostis curvula</name>
    <name type="common">weeping love grass</name>
    <dbReference type="NCBI Taxonomy" id="38414"/>
    <lineage>
        <taxon>Eukaryota</taxon>
        <taxon>Viridiplantae</taxon>
        <taxon>Streptophyta</taxon>
        <taxon>Embryophyta</taxon>
        <taxon>Tracheophyta</taxon>
        <taxon>Spermatophyta</taxon>
        <taxon>Magnoliopsida</taxon>
        <taxon>Liliopsida</taxon>
        <taxon>Poales</taxon>
        <taxon>Poaceae</taxon>
        <taxon>PACMAD clade</taxon>
        <taxon>Chloridoideae</taxon>
        <taxon>Eragrostideae</taxon>
        <taxon>Eragrostidinae</taxon>
        <taxon>Eragrostis</taxon>
    </lineage>
</organism>
<accession>A0A5J9W5L9</accession>
<evidence type="ECO:0000313" key="3">
    <source>
        <dbReference type="Proteomes" id="UP000324897"/>
    </source>
</evidence>
<keyword evidence="3" id="KW-1185">Reference proteome</keyword>
<name>A0A5J9W5L9_9POAL</name>
<proteinExistence type="predicted"/>
<gene>
    <name evidence="2" type="ORF">EJB05_09175</name>
</gene>
<evidence type="ECO:0008006" key="4">
    <source>
        <dbReference type="Google" id="ProtNLM"/>
    </source>
</evidence>
<dbReference type="EMBL" id="RWGY01000005">
    <property type="protein sequence ID" value="TVU42754.1"/>
    <property type="molecule type" value="Genomic_DNA"/>
</dbReference>
<dbReference type="PANTHER" id="PTHR47488:SF22">
    <property type="entry name" value="HEAVY METAL-ASSOCIATED DOMAIN CONTAINING PROTEIN, EXPRESSED"/>
    <property type="match status" value="1"/>
</dbReference>
<protein>
    <recommendedName>
        <fullName evidence="4">HMA domain-containing protein</fullName>
    </recommendedName>
</protein>
<feature type="compositionally biased region" description="Pro residues" evidence="1">
    <location>
        <begin position="77"/>
        <end position="90"/>
    </location>
</feature>
<dbReference type="InterPro" id="IPR044169">
    <property type="entry name" value="PI21"/>
</dbReference>
<dbReference type="Gramene" id="TVU42754">
    <property type="protein sequence ID" value="TVU42754"/>
    <property type="gene ID" value="EJB05_09175"/>
</dbReference>
<evidence type="ECO:0000313" key="2">
    <source>
        <dbReference type="EMBL" id="TVU42754.1"/>
    </source>
</evidence>
<dbReference type="Proteomes" id="UP000324897">
    <property type="component" value="Unassembled WGS sequence"/>
</dbReference>
<evidence type="ECO:0000256" key="1">
    <source>
        <dbReference type="SAM" id="MobiDB-lite"/>
    </source>
</evidence>
<dbReference type="GO" id="GO:1900150">
    <property type="term" value="P:regulation of defense response to fungus"/>
    <property type="evidence" value="ECO:0007669"/>
    <property type="project" value="InterPro"/>
</dbReference>
<reference evidence="2 3" key="1">
    <citation type="journal article" date="2019" name="Sci. Rep.">
        <title>A high-quality genome of Eragrostis curvula grass provides insights into Poaceae evolution and supports new strategies to enhance forage quality.</title>
        <authorList>
            <person name="Carballo J."/>
            <person name="Santos B.A.C.M."/>
            <person name="Zappacosta D."/>
            <person name="Garbus I."/>
            <person name="Selva J.P."/>
            <person name="Gallo C.A."/>
            <person name="Diaz A."/>
            <person name="Albertini E."/>
            <person name="Caccamo M."/>
            <person name="Echenique V."/>
        </authorList>
    </citation>
    <scope>NUCLEOTIDE SEQUENCE [LARGE SCALE GENOMIC DNA]</scope>
    <source>
        <strain evidence="3">cv. Victoria</strain>
        <tissue evidence="2">Leaf</tissue>
    </source>
</reference>
<dbReference type="PANTHER" id="PTHR47488">
    <property type="entry name" value="HEAVY METAL TRANSPORT/DETOXIFICATION SUPERFAMILY PROTEIN"/>
    <property type="match status" value="1"/>
</dbReference>